<feature type="domain" description="Oxidoreductase molybdopterin-binding" evidence="1">
    <location>
        <begin position="59"/>
        <end position="213"/>
    </location>
</feature>
<dbReference type="InterPro" id="IPR036374">
    <property type="entry name" value="OxRdtase_Mopterin-bd_sf"/>
</dbReference>
<organism evidence="2 3">
    <name type="scientific">Sulfurihydrogenibium azorense (strain DSM 15241 / OCM 825 / Az-Fu1)</name>
    <dbReference type="NCBI Taxonomy" id="204536"/>
    <lineage>
        <taxon>Bacteria</taxon>
        <taxon>Pseudomonadati</taxon>
        <taxon>Aquificota</taxon>
        <taxon>Aquificia</taxon>
        <taxon>Aquificales</taxon>
        <taxon>Hydrogenothermaceae</taxon>
        <taxon>Sulfurihydrogenibium</taxon>
    </lineage>
</organism>
<dbReference type="RefSeq" id="WP_012674161.1">
    <property type="nucleotide sequence ID" value="NC_012438.1"/>
</dbReference>
<evidence type="ECO:0000259" key="1">
    <source>
        <dbReference type="Pfam" id="PF00174"/>
    </source>
</evidence>
<dbReference type="KEGG" id="saf:SULAZ_0104"/>
<dbReference type="Gene3D" id="3.90.420.10">
    <property type="entry name" value="Oxidoreductase, molybdopterin-binding domain"/>
    <property type="match status" value="1"/>
</dbReference>
<dbReference type="STRING" id="204536.SULAZ_0104"/>
<dbReference type="HOGENOM" id="CLU_094953_1_1_0"/>
<evidence type="ECO:0000313" key="2">
    <source>
        <dbReference type="EMBL" id="ACN98840.1"/>
    </source>
</evidence>
<dbReference type="eggNOG" id="COG2041">
    <property type="taxonomic scope" value="Bacteria"/>
</dbReference>
<dbReference type="Proteomes" id="UP000001369">
    <property type="component" value="Chromosome"/>
</dbReference>
<dbReference type="PANTHER" id="PTHR43032">
    <property type="entry name" value="PROTEIN-METHIONINE-SULFOXIDE REDUCTASE"/>
    <property type="match status" value="1"/>
</dbReference>
<proteinExistence type="predicted"/>
<name>C1DXI9_SULAA</name>
<dbReference type="CDD" id="cd00321">
    <property type="entry name" value="SO_family_Moco"/>
    <property type="match status" value="1"/>
</dbReference>
<sequence>MKRRNFLKFISLSLIFHNISFAGLLDYFKKSKEELPPEGKYTPEDKLFIVDIKGVPSEVKNLNLKEYKLKVFGKVKNNTYLSLDEIKSLKSVEREVILECVSNVRGDKIGKIKVKGVLLQDILQIANPDKTAKEVVFRSFDGYHTSIELDYIKNYHPLIVYGINKDENGKVIKDLSIDHGYPLRVICPEKWGYKSAKWLKEIEIVDYDYKGYWEKTGWSDRALRRVDYFDVK</sequence>
<dbReference type="AlphaFoldDB" id="C1DXI9"/>
<accession>C1DXI9</accession>
<dbReference type="PANTHER" id="PTHR43032:SF2">
    <property type="entry name" value="BLL0505 PROTEIN"/>
    <property type="match status" value="1"/>
</dbReference>
<evidence type="ECO:0000313" key="3">
    <source>
        <dbReference type="Proteomes" id="UP000001369"/>
    </source>
</evidence>
<dbReference type="EMBL" id="CP001229">
    <property type="protein sequence ID" value="ACN98840.1"/>
    <property type="molecule type" value="Genomic_DNA"/>
</dbReference>
<dbReference type="InterPro" id="IPR000572">
    <property type="entry name" value="OxRdtase_Mopterin-bd_dom"/>
</dbReference>
<dbReference type="Pfam" id="PF00174">
    <property type="entry name" value="Oxidored_molyb"/>
    <property type="match status" value="1"/>
</dbReference>
<gene>
    <name evidence="2" type="ordered locus">SULAZ_0104</name>
</gene>
<dbReference type="OrthoDB" id="9778777at2"/>
<protein>
    <submittedName>
        <fullName evidence="2">Oxidoreductase, molybdopterin binding</fullName>
    </submittedName>
</protein>
<keyword evidence="3" id="KW-1185">Reference proteome</keyword>
<dbReference type="SUPFAM" id="SSF56524">
    <property type="entry name" value="Oxidoreductase molybdopterin-binding domain"/>
    <property type="match status" value="1"/>
</dbReference>
<reference evidence="2 3" key="1">
    <citation type="journal article" date="2009" name="J. Bacteriol.">
        <title>Complete and draft genome sequences of six members of the Aquificales.</title>
        <authorList>
            <person name="Reysenbach A.L."/>
            <person name="Hamamura N."/>
            <person name="Podar M."/>
            <person name="Griffiths E."/>
            <person name="Ferreira S."/>
            <person name="Hochstein R."/>
            <person name="Heidelberg J."/>
            <person name="Johnson J."/>
            <person name="Mead D."/>
            <person name="Pohorille A."/>
            <person name="Sarmiento M."/>
            <person name="Schweighofer K."/>
            <person name="Seshadri R."/>
            <person name="Voytek M.A."/>
        </authorList>
    </citation>
    <scope>NUCLEOTIDE SEQUENCE [LARGE SCALE GENOMIC DNA]</scope>
    <source>
        <strain evidence="3">Az-Fu1 / DSM 15241 / OCM 825</strain>
    </source>
</reference>